<gene>
    <name evidence="1" type="ORF">DAEQUDRAFT_550516</name>
</gene>
<proteinExistence type="predicted"/>
<dbReference type="Proteomes" id="UP000076727">
    <property type="component" value="Unassembled WGS sequence"/>
</dbReference>
<reference evidence="1 2" key="1">
    <citation type="journal article" date="2016" name="Mol. Biol. Evol.">
        <title>Comparative Genomics of Early-Diverging Mushroom-Forming Fungi Provides Insights into the Origins of Lignocellulose Decay Capabilities.</title>
        <authorList>
            <person name="Nagy L.G."/>
            <person name="Riley R."/>
            <person name="Tritt A."/>
            <person name="Adam C."/>
            <person name="Daum C."/>
            <person name="Floudas D."/>
            <person name="Sun H."/>
            <person name="Yadav J.S."/>
            <person name="Pangilinan J."/>
            <person name="Larsson K.H."/>
            <person name="Matsuura K."/>
            <person name="Barry K."/>
            <person name="Labutti K."/>
            <person name="Kuo R."/>
            <person name="Ohm R.A."/>
            <person name="Bhattacharya S.S."/>
            <person name="Shirouzu T."/>
            <person name="Yoshinaga Y."/>
            <person name="Martin F.M."/>
            <person name="Grigoriev I.V."/>
            <person name="Hibbett D.S."/>
        </authorList>
    </citation>
    <scope>NUCLEOTIDE SEQUENCE [LARGE SCALE GENOMIC DNA]</scope>
    <source>
        <strain evidence="1 2">L-15889</strain>
    </source>
</reference>
<dbReference type="OrthoDB" id="2803878at2759"/>
<dbReference type="AlphaFoldDB" id="A0A165T347"/>
<sequence length="246" mass="27335">MRDDNPSRPLFYSPLTFTQAHDKASAKEAALATRMAAVLAAPNPPSLVDVAEVLFGLHMRHKTAALEDLAFGRLLRILPLGSLHDWSETFTTHADDITGITRIVAQSAAYDGLDDITARLCSRYTGIAANEAGSETYNVVVSVLLQIETVKFAIDWEARRALPGGKKWIGAFFKLMFMQDPSYADAFAGLTERQAEKRFTELKEVYSKWRNKAGHVVTARNRLLKLYNTVRPPTDITLSVRVCPSH</sequence>
<evidence type="ECO:0000313" key="1">
    <source>
        <dbReference type="EMBL" id="KZT72864.1"/>
    </source>
</evidence>
<organism evidence="1 2">
    <name type="scientific">Daedalea quercina L-15889</name>
    <dbReference type="NCBI Taxonomy" id="1314783"/>
    <lineage>
        <taxon>Eukaryota</taxon>
        <taxon>Fungi</taxon>
        <taxon>Dikarya</taxon>
        <taxon>Basidiomycota</taxon>
        <taxon>Agaricomycotina</taxon>
        <taxon>Agaricomycetes</taxon>
        <taxon>Polyporales</taxon>
        <taxon>Fomitopsis</taxon>
    </lineage>
</organism>
<protein>
    <submittedName>
        <fullName evidence="1">Uncharacterized protein</fullName>
    </submittedName>
</protein>
<keyword evidence="2" id="KW-1185">Reference proteome</keyword>
<dbReference type="EMBL" id="KV429039">
    <property type="protein sequence ID" value="KZT72864.1"/>
    <property type="molecule type" value="Genomic_DNA"/>
</dbReference>
<evidence type="ECO:0000313" key="2">
    <source>
        <dbReference type="Proteomes" id="UP000076727"/>
    </source>
</evidence>
<name>A0A165T347_9APHY</name>
<accession>A0A165T347</accession>